<keyword evidence="8" id="KW-0012">Acyltransferase</keyword>
<dbReference type="InterPro" id="IPR016142">
    <property type="entry name" value="Citrate_synth-like_lrg_a-sub"/>
</dbReference>
<evidence type="ECO:0000256" key="5">
    <source>
        <dbReference type="ARBA" id="ARBA00049288"/>
    </source>
</evidence>
<evidence type="ECO:0000256" key="2">
    <source>
        <dbReference type="ARBA" id="ARBA00010566"/>
    </source>
</evidence>
<dbReference type="RefSeq" id="WP_317969841.1">
    <property type="nucleotide sequence ID" value="NZ_CP129118.1"/>
</dbReference>
<dbReference type="NCBIfam" id="NF010637">
    <property type="entry name" value="PRK14034.1"/>
    <property type="match status" value="1"/>
</dbReference>
<dbReference type="Pfam" id="PF00285">
    <property type="entry name" value="Citrate_synt"/>
    <property type="match status" value="1"/>
</dbReference>
<dbReference type="InterPro" id="IPR002020">
    <property type="entry name" value="Citrate_synthase"/>
</dbReference>
<comment type="similarity">
    <text evidence="2 6 7">Belongs to the citrate synthase family.</text>
</comment>
<dbReference type="PANTHER" id="PTHR11739:SF4">
    <property type="entry name" value="CITRATE SYNTHASE, PEROXISOMAL"/>
    <property type="match status" value="1"/>
</dbReference>
<dbReference type="SUPFAM" id="SSF48256">
    <property type="entry name" value="Citrate synthase"/>
    <property type="match status" value="1"/>
</dbReference>
<dbReference type="NCBIfam" id="TIGR01800">
    <property type="entry name" value="cit_synth_II"/>
    <property type="match status" value="1"/>
</dbReference>
<evidence type="ECO:0000256" key="7">
    <source>
        <dbReference type="RuleBase" id="RU003406"/>
    </source>
</evidence>
<evidence type="ECO:0000256" key="6">
    <source>
        <dbReference type="PIRNR" id="PIRNR001369"/>
    </source>
</evidence>
<dbReference type="Gene3D" id="1.10.580.10">
    <property type="entry name" value="Citrate Synthase, domain 1"/>
    <property type="match status" value="1"/>
</dbReference>
<dbReference type="PANTHER" id="PTHR11739">
    <property type="entry name" value="CITRATE SYNTHASE"/>
    <property type="match status" value="1"/>
</dbReference>
<protein>
    <recommendedName>
        <fullName evidence="6">Citrate synthase</fullName>
    </recommendedName>
</protein>
<sequence length="371" mass="41551">MTAAKGLEGIVATQSAISSIIDDTLTYVGYDIDDLAENASFEEVVYLLWHQRLPKSAELAELKQQLADNMAIPQPVLDHFKTYPINDVHPMAALRTAISLLGLYDESAEDMSDEANYQKAIELQAKIATIVTAFSRIRKGQEPVAPKTDLGYAANFLYMLTGEEPQDIAIEAFNKALVLHADHELNASTFTARVCVATLSDMYSGVTAAIGALKGPLHGGANEQVMKMLMEIGSEEKVESYIREKLDNKEKIMGFGHRVYRKGDPRAKHLREMSKKLTSLRGEEKYYNMSEKIESIVTGEKNLPPNVDFYSASVYHSLDIDHDLFTPIFAVSRISGWVAHILEQYSNNRLIRPRAEYIGPDMQKYVPIEER</sequence>
<evidence type="ECO:0000256" key="3">
    <source>
        <dbReference type="ARBA" id="ARBA00022532"/>
    </source>
</evidence>
<dbReference type="PIRSF" id="PIRSF001369">
    <property type="entry name" value="Citrate_synth"/>
    <property type="match status" value="1"/>
</dbReference>
<dbReference type="NCBIfam" id="NF010638">
    <property type="entry name" value="PRK14035.1"/>
    <property type="match status" value="1"/>
</dbReference>
<dbReference type="InterPro" id="IPR024176">
    <property type="entry name" value="Citrate_synthase_bac-typ"/>
</dbReference>
<dbReference type="Gene3D" id="1.10.230.10">
    <property type="entry name" value="Cytochrome P450-Terp, domain 2"/>
    <property type="match status" value="1"/>
</dbReference>
<dbReference type="PROSITE" id="PS00480">
    <property type="entry name" value="CITRATE_SYNTHASE"/>
    <property type="match status" value="1"/>
</dbReference>
<dbReference type="GO" id="GO:0036440">
    <property type="term" value="F:citrate synthase activity"/>
    <property type="evidence" value="ECO:0007669"/>
    <property type="project" value="UniProtKB-EC"/>
</dbReference>
<dbReference type="EMBL" id="CP129118">
    <property type="protein sequence ID" value="WOV88608.1"/>
    <property type="molecule type" value="Genomic_DNA"/>
</dbReference>
<comment type="pathway">
    <text evidence="1">Carbohydrate metabolism; tricarboxylic acid cycle.</text>
</comment>
<accession>A0ABZ0L947</accession>
<evidence type="ECO:0000313" key="9">
    <source>
        <dbReference type="Proteomes" id="UP001303902"/>
    </source>
</evidence>
<evidence type="ECO:0000256" key="1">
    <source>
        <dbReference type="ARBA" id="ARBA00005163"/>
    </source>
</evidence>
<dbReference type="InterPro" id="IPR016143">
    <property type="entry name" value="Citrate_synth-like_sm_a-sub"/>
</dbReference>
<organism evidence="8 9">
    <name type="scientific">Sporosarcina oncorhynchi</name>
    <dbReference type="NCBI Taxonomy" id="3056444"/>
    <lineage>
        <taxon>Bacteria</taxon>
        <taxon>Bacillati</taxon>
        <taxon>Bacillota</taxon>
        <taxon>Bacilli</taxon>
        <taxon>Bacillales</taxon>
        <taxon>Caryophanaceae</taxon>
        <taxon>Sporosarcina</taxon>
    </lineage>
</organism>
<dbReference type="InterPro" id="IPR011278">
    <property type="entry name" value="2-MeCitrate/Citrate_synth_II"/>
</dbReference>
<keyword evidence="9" id="KW-1185">Reference proteome</keyword>
<dbReference type="PRINTS" id="PR00143">
    <property type="entry name" value="CITRTSNTHASE"/>
</dbReference>
<keyword evidence="4 6" id="KW-0808">Transferase</keyword>
<comment type="catalytic activity">
    <reaction evidence="5">
        <text>oxaloacetate + acetyl-CoA + H2O = citrate + CoA + H(+)</text>
        <dbReference type="Rhea" id="RHEA:16845"/>
        <dbReference type="ChEBI" id="CHEBI:15377"/>
        <dbReference type="ChEBI" id="CHEBI:15378"/>
        <dbReference type="ChEBI" id="CHEBI:16452"/>
        <dbReference type="ChEBI" id="CHEBI:16947"/>
        <dbReference type="ChEBI" id="CHEBI:57287"/>
        <dbReference type="ChEBI" id="CHEBI:57288"/>
        <dbReference type="EC" id="2.3.3.16"/>
    </reaction>
</comment>
<keyword evidence="3" id="KW-0816">Tricarboxylic acid cycle</keyword>
<dbReference type="CDD" id="cd06110">
    <property type="entry name" value="BSuCS-II_like"/>
    <property type="match status" value="1"/>
</dbReference>
<evidence type="ECO:0000256" key="4">
    <source>
        <dbReference type="ARBA" id="ARBA00022679"/>
    </source>
</evidence>
<proteinExistence type="inferred from homology"/>
<reference evidence="8 9" key="1">
    <citation type="submission" date="2023-06" db="EMBL/GenBank/DDBJ databases">
        <title>Sporosarcina sp. nov., isolated from Korean tranditional fermented seafood 'Jeotgal'.</title>
        <authorList>
            <person name="Yang A.I."/>
            <person name="Shin N.-R."/>
        </authorList>
    </citation>
    <scope>NUCLEOTIDE SEQUENCE [LARGE SCALE GENOMIC DNA]</scope>
    <source>
        <strain evidence="8 9">T2O-4</strain>
    </source>
</reference>
<gene>
    <name evidence="8" type="primary">citZ</name>
    <name evidence="8" type="ORF">QWT69_05695</name>
</gene>
<dbReference type="Proteomes" id="UP001303902">
    <property type="component" value="Chromosome"/>
</dbReference>
<dbReference type="InterPro" id="IPR019810">
    <property type="entry name" value="Citrate_synthase_AS"/>
</dbReference>
<evidence type="ECO:0000313" key="8">
    <source>
        <dbReference type="EMBL" id="WOV88608.1"/>
    </source>
</evidence>
<dbReference type="InterPro" id="IPR036969">
    <property type="entry name" value="Citrate_synthase_sf"/>
</dbReference>
<name>A0ABZ0L947_9BACL</name>